<evidence type="ECO:0000313" key="4">
    <source>
        <dbReference type="EMBL" id="KAL3774765.1"/>
    </source>
</evidence>
<dbReference type="CDD" id="cd02947">
    <property type="entry name" value="TRX_family"/>
    <property type="match status" value="1"/>
</dbReference>
<dbReference type="PANTHER" id="PTHR46340">
    <property type="entry name" value="UBX DOMAIN-CONTAINING PROTEIN 1"/>
    <property type="match status" value="1"/>
</dbReference>
<dbReference type="SUPFAM" id="SSF46934">
    <property type="entry name" value="UBA-like"/>
    <property type="match status" value="1"/>
</dbReference>
<dbReference type="InterPro" id="IPR036249">
    <property type="entry name" value="Thioredoxin-like_sf"/>
</dbReference>
<dbReference type="PROSITE" id="PS51352">
    <property type="entry name" value="THIOREDOXIN_2"/>
    <property type="match status" value="1"/>
</dbReference>
<dbReference type="Pfam" id="PF22562">
    <property type="entry name" value="UBA_7"/>
    <property type="match status" value="1"/>
</dbReference>
<feature type="domain" description="Thioredoxin" evidence="3">
    <location>
        <begin position="1"/>
        <end position="114"/>
    </location>
</feature>
<gene>
    <name evidence="4" type="ORF">ACHAW5_000285</name>
</gene>
<keyword evidence="5" id="KW-1185">Reference proteome</keyword>
<organism evidence="4 5">
    <name type="scientific">Stephanodiscus triporus</name>
    <dbReference type="NCBI Taxonomy" id="2934178"/>
    <lineage>
        <taxon>Eukaryota</taxon>
        <taxon>Sar</taxon>
        <taxon>Stramenopiles</taxon>
        <taxon>Ochrophyta</taxon>
        <taxon>Bacillariophyta</taxon>
        <taxon>Coscinodiscophyceae</taxon>
        <taxon>Thalassiosirophycidae</taxon>
        <taxon>Stephanodiscales</taxon>
        <taxon>Stephanodiscaceae</taxon>
        <taxon>Stephanodiscus</taxon>
    </lineage>
</organism>
<dbReference type="InterPro" id="IPR018997">
    <property type="entry name" value="PUB_domain"/>
</dbReference>
<evidence type="ECO:0000256" key="1">
    <source>
        <dbReference type="SAM" id="Coils"/>
    </source>
</evidence>
<dbReference type="InterPro" id="IPR015940">
    <property type="entry name" value="UBA"/>
</dbReference>
<dbReference type="AlphaFoldDB" id="A0ABD3NMB5"/>
<dbReference type="InterPro" id="IPR009060">
    <property type="entry name" value="UBA-like_sf"/>
</dbReference>
<feature type="compositionally biased region" description="Gly residues" evidence="2">
    <location>
        <begin position="129"/>
        <end position="144"/>
    </location>
</feature>
<dbReference type="Pfam" id="PF00085">
    <property type="entry name" value="Thioredoxin"/>
    <property type="match status" value="1"/>
</dbReference>
<comment type="caution">
    <text evidence="4">The sequence shown here is derived from an EMBL/GenBank/DDBJ whole genome shotgun (WGS) entry which is preliminary data.</text>
</comment>
<accession>A0ABD3NMB5</accession>
<proteinExistence type="predicted"/>
<dbReference type="Gene3D" id="1.10.8.10">
    <property type="entry name" value="DNA helicase RuvA subunit, C-terminal domain"/>
    <property type="match status" value="1"/>
</dbReference>
<dbReference type="SMART" id="SM00580">
    <property type="entry name" value="PUG"/>
    <property type="match status" value="1"/>
</dbReference>
<dbReference type="Gene3D" id="1.20.58.2190">
    <property type="match status" value="1"/>
</dbReference>
<dbReference type="Proteomes" id="UP001530315">
    <property type="component" value="Unassembled WGS sequence"/>
</dbReference>
<dbReference type="InterPro" id="IPR017937">
    <property type="entry name" value="Thioredoxin_CS"/>
</dbReference>
<dbReference type="InterPro" id="IPR036339">
    <property type="entry name" value="PUB-like_dom_sf"/>
</dbReference>
<reference evidence="4 5" key="1">
    <citation type="submission" date="2024-10" db="EMBL/GenBank/DDBJ databases">
        <title>Updated reference genomes for cyclostephanoid diatoms.</title>
        <authorList>
            <person name="Roberts W.R."/>
            <person name="Alverson A.J."/>
        </authorList>
    </citation>
    <scope>NUCLEOTIDE SEQUENCE [LARGE SCALE GENOMIC DNA]</scope>
    <source>
        <strain evidence="4 5">AJA276-08</strain>
    </source>
</reference>
<evidence type="ECO:0000256" key="2">
    <source>
        <dbReference type="SAM" id="MobiDB-lite"/>
    </source>
</evidence>
<evidence type="ECO:0000259" key="3">
    <source>
        <dbReference type="PROSITE" id="PS51352"/>
    </source>
</evidence>
<dbReference type="InterPro" id="IPR013766">
    <property type="entry name" value="Thioredoxin_domain"/>
</dbReference>
<name>A0ABD3NMB5_9STRA</name>
<dbReference type="SUPFAM" id="SSF143503">
    <property type="entry name" value="PUG domain-like"/>
    <property type="match status" value="1"/>
</dbReference>
<protein>
    <recommendedName>
        <fullName evidence="3">Thioredoxin domain-containing protein</fullName>
    </recommendedName>
</protein>
<dbReference type="EMBL" id="JALLAZ020001449">
    <property type="protein sequence ID" value="KAL3774765.1"/>
    <property type="molecule type" value="Genomic_DNA"/>
</dbReference>
<feature type="coiled-coil region" evidence="1">
    <location>
        <begin position="270"/>
        <end position="348"/>
    </location>
</feature>
<feature type="compositionally biased region" description="Low complexity" evidence="2">
    <location>
        <begin position="114"/>
        <end position="128"/>
    </location>
</feature>
<sequence length="499" mass="54011">MTLHELADPQSLSSFVSSNSRSLVCFSATWCGPCRSSKPELVDLASAYEADANVDVVCGIIYEHVLDDALLRSTYGVRAFPTYALYAGPDGREIGRVQGADLAGVRDMVSRHCGTTTAGTGRTTSAVAAGGGGEGASLGGGGDGGPEDVSTLTESMGFSLIRAQKGLLRGNGTVEGAVEWLMEHQEDDDIDDPIERVTKKSGAGGGGGGGGGPVAVSYRCVATGKIFANMADLELHANRTGHSDFEETTERKRPLSPEEKAAKILEIKSLLKAKRAEREMKEKAEDVDREKQRRFMGQEMAKTREQMEIEERKRMAQMHKREKENAIKERARIRAELEKDKRERMANKGKLSSKLGIDGYNPDAIQYDVPGGGGGEGGGEDVARSKKAAPSVARMDEYVDRVSSYRAGGDGGNCLKILRAYIGNVTKNPDEPKYRRINTENKAYKTKVKPFLGAKSLLLCVGFVPTKDGTAMELAEDADMEVLRMAEEKVNAAYEKYMK</sequence>
<dbReference type="CDD" id="cd09212">
    <property type="entry name" value="PUB"/>
    <property type="match status" value="1"/>
</dbReference>
<dbReference type="PROSITE" id="PS00194">
    <property type="entry name" value="THIOREDOXIN_1"/>
    <property type="match status" value="1"/>
</dbReference>
<dbReference type="PANTHER" id="PTHR46340:SF1">
    <property type="entry name" value="UBX DOMAIN-CONTAINING PROTEIN 1"/>
    <property type="match status" value="1"/>
</dbReference>
<dbReference type="Gene3D" id="3.40.30.10">
    <property type="entry name" value="Glutaredoxin"/>
    <property type="match status" value="1"/>
</dbReference>
<keyword evidence="1" id="KW-0175">Coiled coil</keyword>
<dbReference type="SUPFAM" id="SSF52833">
    <property type="entry name" value="Thioredoxin-like"/>
    <property type="match status" value="1"/>
</dbReference>
<feature type="region of interest" description="Disordered" evidence="2">
    <location>
        <begin position="114"/>
        <end position="145"/>
    </location>
</feature>
<dbReference type="Pfam" id="PF09409">
    <property type="entry name" value="PUB"/>
    <property type="match status" value="1"/>
</dbReference>
<evidence type="ECO:0000313" key="5">
    <source>
        <dbReference type="Proteomes" id="UP001530315"/>
    </source>
</evidence>